<keyword evidence="5 8" id="KW-1133">Transmembrane helix</keyword>
<dbReference type="PANTHER" id="PTHR10846:SF73">
    <property type="entry name" value="SODIUM_CALCIUM EXCHANGER MEMBRANE REGION DOMAIN-CONTAINING PROTEIN"/>
    <property type="match status" value="1"/>
</dbReference>
<evidence type="ECO:0000256" key="6">
    <source>
        <dbReference type="ARBA" id="ARBA00023136"/>
    </source>
</evidence>
<feature type="transmembrane region" description="Helical" evidence="8">
    <location>
        <begin position="6"/>
        <end position="27"/>
    </location>
</feature>
<comment type="caution">
    <text evidence="10">The sequence shown here is derived from an EMBL/GenBank/DDBJ whole genome shotgun (WGS) entry which is preliminary data.</text>
</comment>
<dbReference type="InterPro" id="IPR044880">
    <property type="entry name" value="NCX_ion-bd_dom_sf"/>
</dbReference>
<keyword evidence="11" id="KW-1185">Reference proteome</keyword>
<dbReference type="EMBL" id="CAUYUJ010016551">
    <property type="protein sequence ID" value="CAK0866595.1"/>
    <property type="molecule type" value="Genomic_DNA"/>
</dbReference>
<feature type="compositionally biased region" description="Low complexity" evidence="7">
    <location>
        <begin position="92"/>
        <end position="125"/>
    </location>
</feature>
<keyword evidence="6 8" id="KW-0472">Membrane</keyword>
<dbReference type="PANTHER" id="PTHR10846">
    <property type="entry name" value="SODIUM/POTASSIUM/CALCIUM EXCHANGER"/>
    <property type="match status" value="1"/>
</dbReference>
<evidence type="ECO:0000256" key="1">
    <source>
        <dbReference type="ARBA" id="ARBA00004141"/>
    </source>
</evidence>
<feature type="transmembrane region" description="Helical" evidence="8">
    <location>
        <begin position="215"/>
        <end position="237"/>
    </location>
</feature>
<name>A0ABN9V427_9DINO</name>
<evidence type="ECO:0000313" key="11">
    <source>
        <dbReference type="Proteomes" id="UP001189429"/>
    </source>
</evidence>
<feature type="compositionally biased region" description="Basic residues" evidence="7">
    <location>
        <begin position="49"/>
        <end position="64"/>
    </location>
</feature>
<evidence type="ECO:0000256" key="8">
    <source>
        <dbReference type="SAM" id="Phobius"/>
    </source>
</evidence>
<feature type="domain" description="Sodium/calcium exchanger membrane region" evidence="9">
    <location>
        <begin position="182"/>
        <end position="240"/>
    </location>
</feature>
<organism evidence="10 11">
    <name type="scientific">Prorocentrum cordatum</name>
    <dbReference type="NCBI Taxonomy" id="2364126"/>
    <lineage>
        <taxon>Eukaryota</taxon>
        <taxon>Sar</taxon>
        <taxon>Alveolata</taxon>
        <taxon>Dinophyceae</taxon>
        <taxon>Prorocentrales</taxon>
        <taxon>Prorocentraceae</taxon>
        <taxon>Prorocentrum</taxon>
    </lineage>
</organism>
<evidence type="ECO:0000256" key="2">
    <source>
        <dbReference type="ARBA" id="ARBA00005364"/>
    </source>
</evidence>
<keyword evidence="4 8" id="KW-0812">Transmembrane</keyword>
<evidence type="ECO:0000256" key="3">
    <source>
        <dbReference type="ARBA" id="ARBA00022449"/>
    </source>
</evidence>
<evidence type="ECO:0000256" key="4">
    <source>
        <dbReference type="ARBA" id="ARBA00022692"/>
    </source>
</evidence>
<dbReference type="Proteomes" id="UP001189429">
    <property type="component" value="Unassembled WGS sequence"/>
</dbReference>
<keyword evidence="3" id="KW-0050">Antiport</keyword>
<gene>
    <name evidence="10" type="ORF">PCOR1329_LOCUS53742</name>
</gene>
<evidence type="ECO:0000256" key="5">
    <source>
        <dbReference type="ARBA" id="ARBA00022989"/>
    </source>
</evidence>
<accession>A0ABN9V427</accession>
<dbReference type="Gene3D" id="1.20.1420.30">
    <property type="entry name" value="NCX, central ion-binding region"/>
    <property type="match status" value="1"/>
</dbReference>
<reference evidence="10" key="1">
    <citation type="submission" date="2023-10" db="EMBL/GenBank/DDBJ databases">
        <authorList>
            <person name="Chen Y."/>
            <person name="Shah S."/>
            <person name="Dougan E. K."/>
            <person name="Thang M."/>
            <person name="Chan C."/>
        </authorList>
    </citation>
    <scope>NUCLEOTIDE SEQUENCE [LARGE SCALE GENOMIC DNA]</scope>
</reference>
<proteinExistence type="inferred from homology"/>
<evidence type="ECO:0000256" key="7">
    <source>
        <dbReference type="SAM" id="MobiDB-lite"/>
    </source>
</evidence>
<comment type="similarity">
    <text evidence="2">Belongs to the Ca(2+):cation antiporter (CaCA) (TC 2.A.19) family. SLC24A subfamily.</text>
</comment>
<keyword evidence="3" id="KW-0813">Transport</keyword>
<dbReference type="InterPro" id="IPR004481">
    <property type="entry name" value="K/Na/Ca-exchanger"/>
</dbReference>
<dbReference type="InterPro" id="IPR004837">
    <property type="entry name" value="NaCa_Exmemb"/>
</dbReference>
<feature type="region of interest" description="Disordered" evidence="7">
    <location>
        <begin position="49"/>
        <end position="140"/>
    </location>
</feature>
<sequence length="259" mass="28983">MTSPHHHHYAITIIITIKSIITIRITMWGVGWWGRPRVPPRAWYNHHHRHEHRHSPRHRRHHRYHDSEVKRKSKDSEDDSEAQTSSTRASPDPDAAVTAAKKVADDGTSAGATAGADDGTKAAGNGEEDEDDDDDDGDLMEMPEGGFALVQWCLSLPIYVPLYYLTPQPTSENWTFPIPKFLFCFVISLLWIASFAFLLVWWVEILGEVIGVPDIIMGFTILAAGTSIPDAVSSMAVARRTARATWPCRLPLARTYSTS</sequence>
<evidence type="ECO:0000259" key="9">
    <source>
        <dbReference type="Pfam" id="PF01699"/>
    </source>
</evidence>
<comment type="subcellular location">
    <subcellularLocation>
        <location evidence="1">Membrane</location>
        <topology evidence="1">Multi-pass membrane protein</topology>
    </subcellularLocation>
</comment>
<feature type="compositionally biased region" description="Acidic residues" evidence="7">
    <location>
        <begin position="126"/>
        <end position="140"/>
    </location>
</feature>
<evidence type="ECO:0000313" key="10">
    <source>
        <dbReference type="EMBL" id="CAK0866595.1"/>
    </source>
</evidence>
<protein>
    <recommendedName>
        <fullName evidence="9">Sodium/calcium exchanger membrane region domain-containing protein</fullName>
    </recommendedName>
</protein>
<feature type="transmembrane region" description="Helical" evidence="8">
    <location>
        <begin position="181"/>
        <end position="203"/>
    </location>
</feature>
<dbReference type="Pfam" id="PF01699">
    <property type="entry name" value="Na_Ca_ex"/>
    <property type="match status" value="1"/>
</dbReference>